<dbReference type="AlphaFoldDB" id="A0AA38XXM0"/>
<keyword evidence="1" id="KW-1133">Transmembrane helix</keyword>
<sequence length="406" mass="42836">MPHSLARPPAAWLRRGRKLLPYLRGLYLLYLLTGSVFLNTPLFDQVQSQAAQIHDDHPACWVPASSWMASAGNGIWPAPTSGSMVGLRCCQPLRRPASVAPPTDSKAASSRDESAYNALPYPVAAQQEIHHECPQAGSRSSGLGHRHASGCRAGRPRLDLGSRLLRRPHLACMGTACQRVWPGVDGAIRADGIGRVAGLAPRRMARGHACAGALPAAAGAQCVVELAVLRLEAGGAGVCGHPAVAGADRGHGGRLPSRAPGSGVAAAALPGMGGLRQRAQLRGVAGQLDCALAGHGLQSVWRLPPLTQRAAPEGLLTAAGRAAQHPCGRGAHKPIAFLRLEHQLAGQAARHQRIEMDDAATAGILKCIDIQQVKTTVVRCGERRAKRRGRWLQVHVDASQNKEPRL</sequence>
<organism evidence="2">
    <name type="scientific">Knufia peltigerae</name>
    <dbReference type="NCBI Taxonomy" id="1002370"/>
    <lineage>
        <taxon>Eukaryota</taxon>
        <taxon>Fungi</taxon>
        <taxon>Dikarya</taxon>
        <taxon>Ascomycota</taxon>
        <taxon>Pezizomycotina</taxon>
        <taxon>Eurotiomycetes</taxon>
        <taxon>Chaetothyriomycetidae</taxon>
        <taxon>Chaetothyriales</taxon>
        <taxon>Trichomeriaceae</taxon>
        <taxon>Knufia</taxon>
    </lineage>
</organism>
<comment type="caution">
    <text evidence="2">The sequence shown here is derived from an EMBL/GenBank/DDBJ whole genome shotgun (WGS) entry which is preliminary data.</text>
</comment>
<feature type="transmembrane region" description="Helical" evidence="1">
    <location>
        <begin position="21"/>
        <end position="38"/>
    </location>
</feature>
<protein>
    <submittedName>
        <fullName evidence="2">Uncharacterized protein</fullName>
    </submittedName>
</protein>
<accession>A0AA38XXM0</accession>
<proteinExistence type="predicted"/>
<dbReference type="EMBL" id="JAPDRN010000077">
    <property type="protein sequence ID" value="KAJ9627517.1"/>
    <property type="molecule type" value="Genomic_DNA"/>
</dbReference>
<keyword evidence="1" id="KW-0812">Transmembrane</keyword>
<evidence type="ECO:0000256" key="1">
    <source>
        <dbReference type="SAM" id="Phobius"/>
    </source>
</evidence>
<gene>
    <name evidence="2" type="ORF">H2204_009744</name>
</gene>
<reference evidence="2" key="1">
    <citation type="submission" date="2022-10" db="EMBL/GenBank/DDBJ databases">
        <title>Culturing micro-colonial fungi from biological soil crusts in the Mojave desert and describing Neophaeococcomyces mojavensis, and introducing the new genera and species Taxawa tesnikishii.</title>
        <authorList>
            <person name="Kurbessoian T."/>
            <person name="Stajich J.E."/>
        </authorList>
    </citation>
    <scope>NUCLEOTIDE SEQUENCE</scope>
    <source>
        <strain evidence="2">TK_35</strain>
    </source>
</reference>
<name>A0AA38XXM0_9EURO</name>
<evidence type="ECO:0000313" key="2">
    <source>
        <dbReference type="EMBL" id="KAJ9627517.1"/>
    </source>
</evidence>
<keyword evidence="1" id="KW-0472">Membrane</keyword>